<reference evidence="1 2" key="1">
    <citation type="submission" date="2015-04" db="EMBL/GenBank/DDBJ databases">
        <authorList>
            <person name="Syromyatnikov M.Y."/>
            <person name="Popov V.N."/>
        </authorList>
    </citation>
    <scope>NUCLEOTIDE SEQUENCE [LARGE SCALE GENOMIC DNA]</scope>
</reference>
<name>A0A1J1IL85_9DIPT</name>
<evidence type="ECO:0000313" key="2">
    <source>
        <dbReference type="Proteomes" id="UP000183832"/>
    </source>
</evidence>
<dbReference type="Proteomes" id="UP000183832">
    <property type="component" value="Unassembled WGS sequence"/>
</dbReference>
<accession>A0A1J1IL85</accession>
<proteinExistence type="predicted"/>
<dbReference type="EMBL" id="CVRI01000055">
    <property type="protein sequence ID" value="CRL00920.1"/>
    <property type="molecule type" value="Genomic_DNA"/>
</dbReference>
<organism evidence="1 2">
    <name type="scientific">Clunio marinus</name>
    <dbReference type="NCBI Taxonomy" id="568069"/>
    <lineage>
        <taxon>Eukaryota</taxon>
        <taxon>Metazoa</taxon>
        <taxon>Ecdysozoa</taxon>
        <taxon>Arthropoda</taxon>
        <taxon>Hexapoda</taxon>
        <taxon>Insecta</taxon>
        <taxon>Pterygota</taxon>
        <taxon>Neoptera</taxon>
        <taxon>Endopterygota</taxon>
        <taxon>Diptera</taxon>
        <taxon>Nematocera</taxon>
        <taxon>Chironomoidea</taxon>
        <taxon>Chironomidae</taxon>
        <taxon>Clunio</taxon>
    </lineage>
</organism>
<protein>
    <submittedName>
        <fullName evidence="1">CLUMA_CG014530, isoform A</fullName>
    </submittedName>
</protein>
<dbReference type="AlphaFoldDB" id="A0A1J1IL85"/>
<evidence type="ECO:0000313" key="1">
    <source>
        <dbReference type="EMBL" id="CRL00920.1"/>
    </source>
</evidence>
<keyword evidence="2" id="KW-1185">Reference proteome</keyword>
<gene>
    <name evidence="1" type="ORF">CLUMA_CG014530</name>
</gene>
<sequence>MLKKFSLVTNDGMNCDAGFKYIRTKVTDSELKKIMNDSFDKFCVEAPKYAPIRQQLTNIAKSVYCFI</sequence>